<protein>
    <recommendedName>
        <fullName evidence="9">Dihydrolipoamide acetyltransferase component of pyruvate dehydrogenase complex</fullName>
        <ecNumber evidence="9">2.3.1.-</ecNumber>
    </recommendedName>
</protein>
<dbReference type="GO" id="GO:0005759">
    <property type="term" value="C:mitochondrial matrix"/>
    <property type="evidence" value="ECO:0007669"/>
    <property type="project" value="UniProtKB-SubCell"/>
</dbReference>
<dbReference type="Gene3D" id="3.30.559.10">
    <property type="entry name" value="Chloramphenicol acetyltransferase-like domain"/>
    <property type="match status" value="1"/>
</dbReference>
<dbReference type="SUPFAM" id="SSF51230">
    <property type="entry name" value="Single hybrid motif"/>
    <property type="match status" value="1"/>
</dbReference>
<evidence type="ECO:0000259" key="11">
    <source>
        <dbReference type="PROSITE" id="PS50968"/>
    </source>
</evidence>
<comment type="similarity">
    <text evidence="3 9">Belongs to the 2-oxoacid dehydrogenase family.</text>
</comment>
<dbReference type="FunFam" id="3.30.559.10:FF:000007">
    <property type="entry name" value="Dihydrolipoamide acetyltransferase component of pyruvate dehydrogenase complex"/>
    <property type="match status" value="1"/>
</dbReference>
<evidence type="ECO:0000256" key="10">
    <source>
        <dbReference type="SAM" id="MobiDB-lite"/>
    </source>
</evidence>
<dbReference type="Proteomes" id="UP000800200">
    <property type="component" value="Unassembled WGS sequence"/>
</dbReference>
<evidence type="ECO:0000256" key="5">
    <source>
        <dbReference type="ARBA" id="ARBA00022823"/>
    </source>
</evidence>
<dbReference type="Pfam" id="PF02817">
    <property type="entry name" value="E3_binding"/>
    <property type="match status" value="1"/>
</dbReference>
<dbReference type="GO" id="GO:0031405">
    <property type="term" value="F:lipoic acid binding"/>
    <property type="evidence" value="ECO:0007669"/>
    <property type="project" value="TreeGrafter"/>
</dbReference>
<keyword evidence="4 9" id="KW-0808">Transferase</keyword>
<reference evidence="13" key="1">
    <citation type="journal article" date="2020" name="Stud. Mycol.">
        <title>101 Dothideomycetes genomes: a test case for predicting lifestyles and emergence of pathogens.</title>
        <authorList>
            <person name="Haridas S."/>
            <person name="Albert R."/>
            <person name="Binder M."/>
            <person name="Bloem J."/>
            <person name="Labutti K."/>
            <person name="Salamov A."/>
            <person name="Andreopoulos B."/>
            <person name="Baker S."/>
            <person name="Barry K."/>
            <person name="Bills G."/>
            <person name="Bluhm B."/>
            <person name="Cannon C."/>
            <person name="Castanera R."/>
            <person name="Culley D."/>
            <person name="Daum C."/>
            <person name="Ezra D."/>
            <person name="Gonzalez J."/>
            <person name="Henrissat B."/>
            <person name="Kuo A."/>
            <person name="Liang C."/>
            <person name="Lipzen A."/>
            <person name="Lutzoni F."/>
            <person name="Magnuson J."/>
            <person name="Mondo S."/>
            <person name="Nolan M."/>
            <person name="Ohm R."/>
            <person name="Pangilinan J."/>
            <person name="Park H.-J."/>
            <person name="Ramirez L."/>
            <person name="Alfaro M."/>
            <person name="Sun H."/>
            <person name="Tritt A."/>
            <person name="Yoshinaga Y."/>
            <person name="Zwiers L.-H."/>
            <person name="Turgeon B."/>
            <person name="Goodwin S."/>
            <person name="Spatafora J."/>
            <person name="Crous P."/>
            <person name="Grigoriev I."/>
        </authorList>
    </citation>
    <scope>NUCLEOTIDE SEQUENCE</scope>
    <source>
        <strain evidence="13">CBS 207.26</strain>
    </source>
</reference>
<dbReference type="Gene3D" id="4.10.320.10">
    <property type="entry name" value="E3-binding domain"/>
    <property type="match status" value="1"/>
</dbReference>
<dbReference type="Gene3D" id="2.40.50.100">
    <property type="match status" value="1"/>
</dbReference>
<accession>A0A6A6ECW3</accession>
<evidence type="ECO:0000256" key="3">
    <source>
        <dbReference type="ARBA" id="ARBA00007317"/>
    </source>
</evidence>
<keyword evidence="8 9" id="KW-0012">Acyltransferase</keyword>
<dbReference type="InterPro" id="IPR003016">
    <property type="entry name" value="2-oxoA_DH_lipoyl-BS"/>
</dbReference>
<dbReference type="CDD" id="cd06849">
    <property type="entry name" value="lipoyl_domain"/>
    <property type="match status" value="1"/>
</dbReference>
<dbReference type="InterPro" id="IPR023213">
    <property type="entry name" value="CAT-like_dom_sf"/>
</dbReference>
<sequence length="507" mass="55193">MKNLVCREAGKLLCRNRTTNRASIPAFCHFKSSAIRRQHTCARRQFHSSPSLKVVKPYLLADIGEGITECQVIQWFVKPGARVEQFDPICEVQSDKASVEITSRFDGVITKLYYEPDDMAKVGKPLVDIDIQSEISPADEALLNGGSGKEADKDAPKEAEQKDKGLEVDRHDTKAVTGENPPPAPSQSLPPEPTQEQPKPPRQPGKHATLATPAVRHLVKELKLNIEDIQGTGRDGRVTKEDVQKYAQSSRETATAPTQPSAPVATLTQQVEDHVRPLTPVQAGMYKQMTRSLSIPHFLYTDNVDFSALNALRKKFNAHKEKSQRITPLPFIAKAVSLSLQQYPLLNAHLDTTTKPDQPQILVKGQHNIGIAIDSPSGLLVPVIRNVQAHSIESLAAEIMRLGNLARAGKLSTVDLTGATFTLSNIGSIGGTAVAPVIVSPQVAILGVGRARAVPAFGENGGLIRKEECVFSWSADHRVIDGALAARCAESVRGFLENIESMLVRLK</sequence>
<evidence type="ECO:0000259" key="12">
    <source>
        <dbReference type="PROSITE" id="PS51826"/>
    </source>
</evidence>
<dbReference type="OrthoDB" id="15567at2759"/>
<feature type="compositionally biased region" description="Basic and acidic residues" evidence="10">
    <location>
        <begin position="149"/>
        <end position="174"/>
    </location>
</feature>
<keyword evidence="14" id="KW-1185">Reference proteome</keyword>
<dbReference type="GO" id="GO:0045333">
    <property type="term" value="P:cellular respiration"/>
    <property type="evidence" value="ECO:0007669"/>
    <property type="project" value="UniProtKB-ARBA"/>
</dbReference>
<evidence type="ECO:0000256" key="6">
    <source>
        <dbReference type="ARBA" id="ARBA00022946"/>
    </source>
</evidence>
<dbReference type="InterPro" id="IPR011053">
    <property type="entry name" value="Single_hybrid_motif"/>
</dbReference>
<dbReference type="GO" id="GO:0016407">
    <property type="term" value="F:acetyltransferase activity"/>
    <property type="evidence" value="ECO:0007669"/>
    <property type="project" value="TreeGrafter"/>
</dbReference>
<dbReference type="PROSITE" id="PS00189">
    <property type="entry name" value="LIPOYL"/>
    <property type="match status" value="1"/>
</dbReference>
<dbReference type="Pfam" id="PF00198">
    <property type="entry name" value="2-oxoacid_dh"/>
    <property type="match status" value="1"/>
</dbReference>
<dbReference type="SUPFAM" id="SSF47005">
    <property type="entry name" value="Peripheral subunit-binding domain of 2-oxo acid dehydrogenase complex"/>
    <property type="match status" value="1"/>
</dbReference>
<evidence type="ECO:0000256" key="1">
    <source>
        <dbReference type="ARBA" id="ARBA00001938"/>
    </source>
</evidence>
<feature type="region of interest" description="Disordered" evidence="10">
    <location>
        <begin position="139"/>
        <end position="208"/>
    </location>
</feature>
<keyword evidence="6" id="KW-0809">Transit peptide</keyword>
<dbReference type="EC" id="2.3.1.-" evidence="9"/>
<dbReference type="InterPro" id="IPR050743">
    <property type="entry name" value="2-oxoacid_DH_E2_comp"/>
</dbReference>
<dbReference type="FunFam" id="2.40.50.100:FF:000013">
    <property type="entry name" value="Dihydrolipoamide acetyltransferase component of pyruvate dehydrogenase complex"/>
    <property type="match status" value="1"/>
</dbReference>
<evidence type="ECO:0000256" key="2">
    <source>
        <dbReference type="ARBA" id="ARBA00004305"/>
    </source>
</evidence>
<evidence type="ECO:0000256" key="8">
    <source>
        <dbReference type="ARBA" id="ARBA00023315"/>
    </source>
</evidence>
<evidence type="ECO:0000313" key="14">
    <source>
        <dbReference type="Proteomes" id="UP000800200"/>
    </source>
</evidence>
<comment type="subcellular location">
    <subcellularLocation>
        <location evidence="2">Mitochondrion matrix</location>
    </subcellularLocation>
</comment>
<keyword evidence="7" id="KW-0496">Mitochondrion</keyword>
<dbReference type="InterPro" id="IPR036625">
    <property type="entry name" value="E3-bd_dom_sf"/>
</dbReference>
<dbReference type="InterPro" id="IPR001078">
    <property type="entry name" value="2-oxoacid_DH_actylTfrase"/>
</dbReference>
<dbReference type="PANTHER" id="PTHR43178">
    <property type="entry name" value="DIHYDROLIPOAMIDE ACETYLTRANSFERASE COMPONENT OF PYRUVATE DEHYDROGENASE COMPLEX"/>
    <property type="match status" value="1"/>
</dbReference>
<dbReference type="PROSITE" id="PS51826">
    <property type="entry name" value="PSBD"/>
    <property type="match status" value="1"/>
</dbReference>
<organism evidence="13 14">
    <name type="scientific">Zopfia rhizophila CBS 207.26</name>
    <dbReference type="NCBI Taxonomy" id="1314779"/>
    <lineage>
        <taxon>Eukaryota</taxon>
        <taxon>Fungi</taxon>
        <taxon>Dikarya</taxon>
        <taxon>Ascomycota</taxon>
        <taxon>Pezizomycotina</taxon>
        <taxon>Dothideomycetes</taxon>
        <taxon>Dothideomycetes incertae sedis</taxon>
        <taxon>Zopfiaceae</taxon>
        <taxon>Zopfia</taxon>
    </lineage>
</organism>
<comment type="cofactor">
    <cofactor evidence="1 9">
        <name>(R)-lipoate</name>
        <dbReference type="ChEBI" id="CHEBI:83088"/>
    </cofactor>
</comment>
<evidence type="ECO:0000256" key="4">
    <source>
        <dbReference type="ARBA" id="ARBA00022679"/>
    </source>
</evidence>
<evidence type="ECO:0000313" key="13">
    <source>
        <dbReference type="EMBL" id="KAF2189691.1"/>
    </source>
</evidence>
<proteinExistence type="inferred from homology"/>
<dbReference type="AlphaFoldDB" id="A0A6A6ECW3"/>
<dbReference type="Pfam" id="PF00364">
    <property type="entry name" value="Biotin_lipoyl"/>
    <property type="match status" value="1"/>
</dbReference>
<feature type="domain" description="Lipoyl-binding" evidence="11">
    <location>
        <begin position="51"/>
        <end position="130"/>
    </location>
</feature>
<dbReference type="PANTHER" id="PTHR43178:SF5">
    <property type="entry name" value="LIPOAMIDE ACYLTRANSFERASE COMPONENT OF BRANCHED-CHAIN ALPHA-KETO ACID DEHYDROGENASE COMPLEX, MITOCHONDRIAL"/>
    <property type="match status" value="1"/>
</dbReference>
<dbReference type="SUPFAM" id="SSF52777">
    <property type="entry name" value="CoA-dependent acyltransferases"/>
    <property type="match status" value="1"/>
</dbReference>
<dbReference type="InterPro" id="IPR004167">
    <property type="entry name" value="PSBD"/>
</dbReference>
<name>A0A6A6ECW3_9PEZI</name>
<dbReference type="EMBL" id="ML994620">
    <property type="protein sequence ID" value="KAF2189691.1"/>
    <property type="molecule type" value="Genomic_DNA"/>
</dbReference>
<keyword evidence="5 9" id="KW-0450">Lipoyl</keyword>
<feature type="domain" description="Peripheral subunit-binding (PSBD)" evidence="12">
    <location>
        <begin position="210"/>
        <end position="247"/>
    </location>
</feature>
<gene>
    <name evidence="13" type="ORF">K469DRAFT_625559</name>
</gene>
<evidence type="ECO:0000256" key="9">
    <source>
        <dbReference type="RuleBase" id="RU003423"/>
    </source>
</evidence>
<feature type="compositionally biased region" description="Pro residues" evidence="10">
    <location>
        <begin position="180"/>
        <end position="203"/>
    </location>
</feature>
<dbReference type="PROSITE" id="PS50968">
    <property type="entry name" value="BIOTINYL_LIPOYL"/>
    <property type="match status" value="1"/>
</dbReference>
<evidence type="ECO:0000256" key="7">
    <source>
        <dbReference type="ARBA" id="ARBA00023128"/>
    </source>
</evidence>
<dbReference type="InterPro" id="IPR000089">
    <property type="entry name" value="Biotin_lipoyl"/>
</dbReference>